<dbReference type="GO" id="GO:0009695">
    <property type="term" value="P:jasmonic acid biosynthetic process"/>
    <property type="evidence" value="ECO:0007669"/>
    <property type="project" value="InterPro"/>
</dbReference>
<dbReference type="SUPFAM" id="SSF141493">
    <property type="entry name" value="Allene oxide cyclase-like"/>
    <property type="match status" value="1"/>
</dbReference>
<evidence type="ECO:0000256" key="2">
    <source>
        <dbReference type="ARBA" id="ARBA00022525"/>
    </source>
</evidence>
<accession>A0A3B0Z534</accession>
<dbReference type="InterPro" id="IPR044859">
    <property type="entry name" value="Allene_oxi_cyc_Dirigent"/>
</dbReference>
<dbReference type="Gene3D" id="2.40.480.10">
    <property type="entry name" value="Allene oxide cyclase-like"/>
    <property type="match status" value="1"/>
</dbReference>
<protein>
    <recommendedName>
        <fullName evidence="4">Dirigent protein</fullName>
    </recommendedName>
</protein>
<organism evidence="3">
    <name type="scientific">hydrothermal vent metagenome</name>
    <dbReference type="NCBI Taxonomy" id="652676"/>
    <lineage>
        <taxon>unclassified sequences</taxon>
        <taxon>metagenomes</taxon>
        <taxon>ecological metagenomes</taxon>
    </lineage>
</organism>
<dbReference type="Pfam" id="PF03018">
    <property type="entry name" value="Dirigent"/>
    <property type="match status" value="1"/>
</dbReference>
<reference evidence="3" key="1">
    <citation type="submission" date="2018-06" db="EMBL/GenBank/DDBJ databases">
        <authorList>
            <person name="Zhirakovskaya E."/>
        </authorList>
    </citation>
    <scope>NUCLEOTIDE SEQUENCE</scope>
</reference>
<dbReference type="GO" id="GO:0005576">
    <property type="term" value="C:extracellular region"/>
    <property type="evidence" value="ECO:0007669"/>
    <property type="project" value="UniProtKB-SubCell"/>
</dbReference>
<dbReference type="InterPro" id="IPR004265">
    <property type="entry name" value="Dirigent"/>
</dbReference>
<proteinExistence type="predicted"/>
<dbReference type="AlphaFoldDB" id="A0A3B0Z534"/>
<evidence type="ECO:0000313" key="3">
    <source>
        <dbReference type="EMBL" id="VAW76424.1"/>
    </source>
</evidence>
<dbReference type="GO" id="GO:0046423">
    <property type="term" value="F:allene-oxide cyclase activity"/>
    <property type="evidence" value="ECO:0007669"/>
    <property type="project" value="InterPro"/>
</dbReference>
<sequence>MRQAVLLFLVLSACTRQQPQQLITIADARVDKAQVIDTGKPGDSAGDILIFDQPLLDEHFQPIGTNSGTCLRTRAGHSFQCQWTLSFENGSIQVAGREFDEGVSTLSIVGGTGIYAGIHGDMTSVNNNDGTFTQTLRYSVSRVLSR</sequence>
<keyword evidence="2" id="KW-0964">Secreted</keyword>
<name>A0A3B0Z534_9ZZZZ</name>
<evidence type="ECO:0000256" key="1">
    <source>
        <dbReference type="ARBA" id="ARBA00004613"/>
    </source>
</evidence>
<dbReference type="InterPro" id="IPR034871">
    <property type="entry name" value="Allene_oxi_cyc_sf"/>
</dbReference>
<evidence type="ECO:0008006" key="4">
    <source>
        <dbReference type="Google" id="ProtNLM"/>
    </source>
</evidence>
<comment type="subcellular location">
    <subcellularLocation>
        <location evidence="1">Secreted</location>
    </subcellularLocation>
</comment>
<gene>
    <name evidence="3" type="ORF">MNBD_GAMMA14-2224</name>
</gene>
<dbReference type="EMBL" id="UOFM01000176">
    <property type="protein sequence ID" value="VAW76424.1"/>
    <property type="molecule type" value="Genomic_DNA"/>
</dbReference>